<dbReference type="PANTHER" id="PTHR35561">
    <property type="entry name" value="RNA 2',3'-CYCLIC PHOSPHODIESTERASE"/>
    <property type="match status" value="1"/>
</dbReference>
<reference evidence="2" key="1">
    <citation type="submission" date="2018-05" db="EMBL/GenBank/DDBJ databases">
        <authorList>
            <person name="Lanie J.A."/>
            <person name="Ng W.-L."/>
            <person name="Kazmierczak K.M."/>
            <person name="Andrzejewski T.M."/>
            <person name="Davidsen T.M."/>
            <person name="Wayne K.J."/>
            <person name="Tettelin H."/>
            <person name="Glass J.I."/>
            <person name="Rusch D."/>
            <person name="Podicherti R."/>
            <person name="Tsui H.-C.T."/>
            <person name="Winkler M.E."/>
        </authorList>
    </citation>
    <scope>NUCLEOTIDE SEQUENCE</scope>
</reference>
<dbReference type="InterPro" id="IPR009097">
    <property type="entry name" value="Cyclic_Pdiesterase"/>
</dbReference>
<evidence type="ECO:0000256" key="1">
    <source>
        <dbReference type="ARBA" id="ARBA00022801"/>
    </source>
</evidence>
<sequence length="171" mass="18405">VRLFLALECPDFDSGPLEHELNAKPAGSYHITLAFLGERPEAAGVAEAVAPACAGRLPLRLEYRGLGAFHSSRAARVAWVGVRGAGLTELAQAVRSAAQSQDRPFVGHVTLARFRPPRDIRPLLQRYSDCNCGSGTVEFVTLFRSTLQRGGAVHEPLFQIDGNGRAEAITV</sequence>
<evidence type="ECO:0008006" key="3">
    <source>
        <dbReference type="Google" id="ProtNLM"/>
    </source>
</evidence>
<dbReference type="InterPro" id="IPR004175">
    <property type="entry name" value="RNA_CPDase"/>
</dbReference>
<proteinExistence type="inferred from homology"/>
<dbReference type="Pfam" id="PF13563">
    <property type="entry name" value="2_5_RNA_ligase2"/>
    <property type="match status" value="1"/>
</dbReference>
<protein>
    <recommendedName>
        <fullName evidence="3">Phosphoesterase HXTX domain-containing protein</fullName>
    </recommendedName>
</protein>
<dbReference type="EMBL" id="UINC01000724">
    <property type="protein sequence ID" value="SUZ60175.1"/>
    <property type="molecule type" value="Genomic_DNA"/>
</dbReference>
<organism evidence="2">
    <name type="scientific">marine metagenome</name>
    <dbReference type="NCBI Taxonomy" id="408172"/>
    <lineage>
        <taxon>unclassified sequences</taxon>
        <taxon>metagenomes</taxon>
        <taxon>ecological metagenomes</taxon>
    </lineage>
</organism>
<dbReference type="NCBIfam" id="TIGR02258">
    <property type="entry name" value="2_5_ligase"/>
    <property type="match status" value="1"/>
</dbReference>
<name>A0A381NZU3_9ZZZZ</name>
<keyword evidence="1" id="KW-0378">Hydrolase</keyword>
<gene>
    <name evidence="2" type="ORF">METZ01_LOCUS13029</name>
</gene>
<dbReference type="HAMAP" id="MF_01940">
    <property type="entry name" value="RNA_CPDase"/>
    <property type="match status" value="1"/>
</dbReference>
<dbReference type="GO" id="GO:0008664">
    <property type="term" value="F:RNA 2',3'-cyclic 3'-phosphodiesterase activity"/>
    <property type="evidence" value="ECO:0007669"/>
    <property type="project" value="InterPro"/>
</dbReference>
<evidence type="ECO:0000313" key="2">
    <source>
        <dbReference type="EMBL" id="SUZ60175.1"/>
    </source>
</evidence>
<accession>A0A381NZU3</accession>
<dbReference type="AlphaFoldDB" id="A0A381NZU3"/>
<dbReference type="PANTHER" id="PTHR35561:SF1">
    <property type="entry name" value="RNA 2',3'-CYCLIC PHOSPHODIESTERASE"/>
    <property type="match status" value="1"/>
</dbReference>
<dbReference type="Gene3D" id="3.90.1140.10">
    <property type="entry name" value="Cyclic phosphodiesterase"/>
    <property type="match status" value="1"/>
</dbReference>
<dbReference type="SUPFAM" id="SSF55144">
    <property type="entry name" value="LigT-like"/>
    <property type="match status" value="1"/>
</dbReference>
<feature type="non-terminal residue" evidence="2">
    <location>
        <position position="1"/>
    </location>
</feature>
<dbReference type="GO" id="GO:0004113">
    <property type="term" value="F:2',3'-cyclic-nucleotide 3'-phosphodiesterase activity"/>
    <property type="evidence" value="ECO:0007669"/>
    <property type="project" value="InterPro"/>
</dbReference>